<feature type="repeat" description="PPR" evidence="2">
    <location>
        <begin position="501"/>
        <end position="535"/>
    </location>
</feature>
<accession>W9RB76</accession>
<name>W9RB76_9ROSA</name>
<dbReference type="InterPro" id="IPR046960">
    <property type="entry name" value="PPR_At4g14850-like_plant"/>
</dbReference>
<keyword evidence="1" id="KW-0677">Repeat</keyword>
<keyword evidence="4" id="KW-1185">Reference proteome</keyword>
<evidence type="ECO:0000256" key="1">
    <source>
        <dbReference type="ARBA" id="ARBA00022737"/>
    </source>
</evidence>
<dbReference type="eggNOG" id="KOG4197">
    <property type="taxonomic scope" value="Eukaryota"/>
</dbReference>
<dbReference type="InterPro" id="IPR046848">
    <property type="entry name" value="E_motif"/>
</dbReference>
<dbReference type="EMBL" id="KE344457">
    <property type="protein sequence ID" value="EXB62840.1"/>
    <property type="molecule type" value="Genomic_DNA"/>
</dbReference>
<proteinExistence type="predicted"/>
<dbReference type="Gene3D" id="1.25.40.10">
    <property type="entry name" value="Tetratricopeptide repeat domain"/>
    <property type="match status" value="6"/>
</dbReference>
<evidence type="ECO:0000313" key="4">
    <source>
        <dbReference type="Proteomes" id="UP000030645"/>
    </source>
</evidence>
<dbReference type="InterPro" id="IPR002885">
    <property type="entry name" value="PPR_rpt"/>
</dbReference>
<dbReference type="Pfam" id="PF20431">
    <property type="entry name" value="E_motif"/>
    <property type="match status" value="1"/>
</dbReference>
<dbReference type="GO" id="GO:0009451">
    <property type="term" value="P:RNA modification"/>
    <property type="evidence" value="ECO:0007669"/>
    <property type="project" value="InterPro"/>
</dbReference>
<dbReference type="FunFam" id="1.25.40.10:FF:001404">
    <property type="entry name" value="Putative pentatricopeptide repeat-containing protein"/>
    <property type="match status" value="1"/>
</dbReference>
<dbReference type="PANTHER" id="PTHR47926:SF475">
    <property type="entry name" value="DYW DOMAIN-CONTAINING PROTEIN"/>
    <property type="match status" value="1"/>
</dbReference>
<dbReference type="PROSITE" id="PS51375">
    <property type="entry name" value="PPR"/>
    <property type="match status" value="8"/>
</dbReference>
<organism evidence="3 4">
    <name type="scientific">Morus notabilis</name>
    <dbReference type="NCBI Taxonomy" id="981085"/>
    <lineage>
        <taxon>Eukaryota</taxon>
        <taxon>Viridiplantae</taxon>
        <taxon>Streptophyta</taxon>
        <taxon>Embryophyta</taxon>
        <taxon>Tracheophyta</taxon>
        <taxon>Spermatophyta</taxon>
        <taxon>Magnoliopsida</taxon>
        <taxon>eudicotyledons</taxon>
        <taxon>Gunneridae</taxon>
        <taxon>Pentapetalae</taxon>
        <taxon>rosids</taxon>
        <taxon>fabids</taxon>
        <taxon>Rosales</taxon>
        <taxon>Moraceae</taxon>
        <taxon>Moreae</taxon>
        <taxon>Morus</taxon>
    </lineage>
</organism>
<dbReference type="AlphaFoldDB" id="W9RB76"/>
<dbReference type="NCBIfam" id="TIGR00756">
    <property type="entry name" value="PPR"/>
    <property type="match status" value="7"/>
</dbReference>
<evidence type="ECO:0008006" key="5">
    <source>
        <dbReference type="Google" id="ProtNLM"/>
    </source>
</evidence>
<dbReference type="GO" id="GO:0003723">
    <property type="term" value="F:RNA binding"/>
    <property type="evidence" value="ECO:0007669"/>
    <property type="project" value="InterPro"/>
</dbReference>
<sequence length="741" mass="83051">MPLQRTNVLQKLATLRSFQNSIDARLVKSGFDPNTSRSNFKVMDALRRGDTTQARQVFDQMPHKNTVTINLMISAYVKQGNIPVARELFESMLERPAVTWTILIGAYSKRNDFREAFRLFALMRKLGTSQPDYVTFATLLSGCSNVDCGTEVFQVHAHVVKSGCDSVLFVCNSLIDSYCKTGRIELALQVFKEIPDRDSVTFNALITGYAKEGLNAEAVKLFREMQDSGYEPSDFTFAAVLCAGVGMDDVMFGRQVHALAVKNSFVCNVFVGNALLDFYSKHDCVIEARKLFDEMPELDGVSYNILIAGHAWVGELKEAVNLFRKLQFTKFDRRQFPFATMLSVAAVTSNLEMGRQIHSQAAVMTADLEILVANALVDMYAKCSRFKEAKTIFSDLSHRSAVPWTAMISAYVHNGLHDEGVALFNEMRRESVCADQATFASVLRASASLALLSLGRQLHSSLIRSGFMSNVFSGSALLDMYAKCGFMKDALQTFQEMPKRNSVSWNALISAYAQNGDGQGTFRSFEQMLESGFEPDLVSFLGILTACSHCGLVEEGLNYFNFMTSTYKLVPKREHYASIVDVLCRSGQFDEAVNLMAQMPFEPDEIIWSSVLNACRIHKNQELATKAASQLFNMAELRDAASYVNMSNIYAAAGEWESVGRVKKAMRERGMRKNPARSWVEIKHEIHMFTANDEIHPRMGEIRRKIDVLTAEMEREGYKPDTSCALHNENEEIKAVFEVSQ</sequence>
<dbReference type="STRING" id="981085.W9RB76"/>
<feature type="repeat" description="PPR" evidence="2">
    <location>
        <begin position="65"/>
        <end position="95"/>
    </location>
</feature>
<feature type="repeat" description="PPR" evidence="2">
    <location>
        <begin position="96"/>
        <end position="130"/>
    </location>
</feature>
<reference evidence="4" key="1">
    <citation type="submission" date="2013-01" db="EMBL/GenBank/DDBJ databases">
        <title>Draft Genome Sequence of a Mulberry Tree, Morus notabilis C.K. Schneid.</title>
        <authorList>
            <person name="He N."/>
            <person name="Zhao S."/>
        </authorList>
    </citation>
    <scope>NUCLEOTIDE SEQUENCE</scope>
</reference>
<dbReference type="OrthoDB" id="1882346at2759"/>
<feature type="repeat" description="PPR" evidence="2">
    <location>
        <begin position="400"/>
        <end position="434"/>
    </location>
</feature>
<dbReference type="Pfam" id="PF01535">
    <property type="entry name" value="PPR"/>
    <property type="match status" value="6"/>
</dbReference>
<feature type="repeat" description="PPR" evidence="2">
    <location>
        <begin position="470"/>
        <end position="500"/>
    </location>
</feature>
<dbReference type="FunFam" id="1.25.40.10:FF:000196">
    <property type="entry name" value="Pentatricopeptide repeat-containing protein At4g14850"/>
    <property type="match status" value="1"/>
</dbReference>
<dbReference type="InterPro" id="IPR011990">
    <property type="entry name" value="TPR-like_helical_dom_sf"/>
</dbReference>
<feature type="repeat" description="PPR" evidence="2">
    <location>
        <begin position="198"/>
        <end position="232"/>
    </location>
</feature>
<dbReference type="Proteomes" id="UP000030645">
    <property type="component" value="Unassembled WGS sequence"/>
</dbReference>
<dbReference type="KEGG" id="mnt:21392048"/>
<evidence type="ECO:0000256" key="2">
    <source>
        <dbReference type="PROSITE-ProRule" id="PRU00708"/>
    </source>
</evidence>
<gene>
    <name evidence="3" type="ORF">L484_008690</name>
</gene>
<protein>
    <recommendedName>
        <fullName evidence="5">Pentatricopeptide repeat-containing protein</fullName>
    </recommendedName>
</protein>
<feature type="repeat" description="PPR" evidence="2">
    <location>
        <begin position="167"/>
        <end position="197"/>
    </location>
</feature>
<dbReference type="Pfam" id="PF13041">
    <property type="entry name" value="PPR_2"/>
    <property type="match status" value="4"/>
</dbReference>
<feature type="repeat" description="PPR" evidence="2">
    <location>
        <begin position="299"/>
        <end position="333"/>
    </location>
</feature>
<dbReference type="FunFam" id="1.25.40.10:FF:000031">
    <property type="entry name" value="Pentatricopeptide repeat-containing protein mitochondrial"/>
    <property type="match status" value="1"/>
</dbReference>
<dbReference type="PANTHER" id="PTHR47926">
    <property type="entry name" value="PENTATRICOPEPTIDE REPEAT-CONTAINING PROTEIN"/>
    <property type="match status" value="1"/>
</dbReference>
<dbReference type="FunFam" id="1.25.40.10:FF:000227">
    <property type="entry name" value="Pentatricopeptide repeat-containing protein At3g13880"/>
    <property type="match status" value="1"/>
</dbReference>
<evidence type="ECO:0000313" key="3">
    <source>
        <dbReference type="EMBL" id="EXB62840.1"/>
    </source>
</evidence>